<dbReference type="AlphaFoldDB" id="A0AAE3Y9H4"/>
<sequence>MIFSLNINTVRKINILTPHIFIYLYTLKHSIMGTLDFIGH</sequence>
<accession>A0AAE3Y9H4</accession>
<dbReference type="EMBL" id="JAVDQY010000003">
    <property type="protein sequence ID" value="MDR6527454.1"/>
    <property type="molecule type" value="Genomic_DNA"/>
</dbReference>
<gene>
    <name evidence="1" type="ORF">J2787_002846</name>
</gene>
<comment type="caution">
    <text evidence="1">The sequence shown here is derived from an EMBL/GenBank/DDBJ whole genome shotgun (WGS) entry which is preliminary data.</text>
</comment>
<evidence type="ECO:0000313" key="2">
    <source>
        <dbReference type="Proteomes" id="UP001184861"/>
    </source>
</evidence>
<dbReference type="Proteomes" id="UP001184861">
    <property type="component" value="Unassembled WGS sequence"/>
</dbReference>
<name>A0AAE3Y9H4_9FLAO</name>
<organism evidence="1 2">
    <name type="scientific">Chryseobacterium rhizosphaerae</name>
    <dbReference type="NCBI Taxonomy" id="395937"/>
    <lineage>
        <taxon>Bacteria</taxon>
        <taxon>Pseudomonadati</taxon>
        <taxon>Bacteroidota</taxon>
        <taxon>Flavobacteriia</taxon>
        <taxon>Flavobacteriales</taxon>
        <taxon>Weeksellaceae</taxon>
        <taxon>Chryseobacterium group</taxon>
        <taxon>Chryseobacterium</taxon>
    </lineage>
</organism>
<evidence type="ECO:0000313" key="1">
    <source>
        <dbReference type="EMBL" id="MDR6527454.1"/>
    </source>
</evidence>
<proteinExistence type="predicted"/>
<reference evidence="1" key="1">
    <citation type="submission" date="2023-07" db="EMBL/GenBank/DDBJ databases">
        <title>Sorghum-associated microbial communities from plants grown in Nebraska, USA.</title>
        <authorList>
            <person name="Schachtman D."/>
        </authorList>
    </citation>
    <scope>NUCLEOTIDE SEQUENCE</scope>
    <source>
        <strain evidence="1">DS2360</strain>
    </source>
</reference>
<protein>
    <submittedName>
        <fullName evidence="1">Uncharacterized protein</fullName>
    </submittedName>
</protein>